<evidence type="ECO:0000256" key="1">
    <source>
        <dbReference type="SAM" id="SignalP"/>
    </source>
</evidence>
<keyword evidence="1" id="KW-0732">Signal</keyword>
<feature type="signal peptide" evidence="1">
    <location>
        <begin position="1"/>
        <end position="27"/>
    </location>
</feature>
<dbReference type="WBParaSite" id="ALUE_0002283401-mRNA-1">
    <property type="protein sequence ID" value="ALUE_0002283401-mRNA-1"/>
    <property type="gene ID" value="ALUE_0002283401"/>
</dbReference>
<organism evidence="2 3">
    <name type="scientific">Ascaris lumbricoides</name>
    <name type="common">Giant roundworm</name>
    <dbReference type="NCBI Taxonomy" id="6252"/>
    <lineage>
        <taxon>Eukaryota</taxon>
        <taxon>Metazoa</taxon>
        <taxon>Ecdysozoa</taxon>
        <taxon>Nematoda</taxon>
        <taxon>Chromadorea</taxon>
        <taxon>Rhabditida</taxon>
        <taxon>Spirurina</taxon>
        <taxon>Ascaridomorpha</taxon>
        <taxon>Ascaridoidea</taxon>
        <taxon>Ascarididae</taxon>
        <taxon>Ascaris</taxon>
    </lineage>
</organism>
<protein>
    <submittedName>
        <fullName evidence="3">Secreted protein</fullName>
    </submittedName>
</protein>
<sequence>MGHWRSSNTCFFVCFLSFFQMVPPTHFLPSPYPHVLCGRGQAEYSNSPVGGRGHEHDMTSETSCIHLSGSAKNLDPLTETVCRFLGLFDIHYGIFSLFHTSIRYSTNETTCLRFCLSGLVDSAVG</sequence>
<name>A0A0M3IVQ6_ASCLU</name>
<accession>A0A0M3IVQ6</accession>
<reference evidence="3" key="1">
    <citation type="submission" date="2017-02" db="UniProtKB">
        <authorList>
            <consortium name="WormBaseParasite"/>
        </authorList>
    </citation>
    <scope>IDENTIFICATION</scope>
</reference>
<keyword evidence="2" id="KW-1185">Reference proteome</keyword>
<proteinExistence type="predicted"/>
<dbReference type="AlphaFoldDB" id="A0A0M3IVQ6"/>
<evidence type="ECO:0000313" key="2">
    <source>
        <dbReference type="Proteomes" id="UP000036681"/>
    </source>
</evidence>
<feature type="chain" id="PRO_5005657449" evidence="1">
    <location>
        <begin position="28"/>
        <end position="125"/>
    </location>
</feature>
<evidence type="ECO:0000313" key="3">
    <source>
        <dbReference type="WBParaSite" id="ALUE_0002283401-mRNA-1"/>
    </source>
</evidence>
<dbReference type="Proteomes" id="UP000036681">
    <property type="component" value="Unplaced"/>
</dbReference>